<dbReference type="EMBL" id="PDET01000029">
    <property type="protein sequence ID" value="PRD12597.1"/>
    <property type="molecule type" value="Genomic_DNA"/>
</dbReference>
<protein>
    <recommendedName>
        <fullName evidence="3">DUF2560 domain-containing protein</fullName>
    </recommendedName>
</protein>
<keyword evidence="2" id="KW-1185">Reference proteome</keyword>
<dbReference type="AlphaFoldDB" id="A0A2S9I464"/>
<name>A0A2S9I464_9GAMM</name>
<evidence type="ECO:0000313" key="2">
    <source>
        <dbReference type="Proteomes" id="UP000239181"/>
    </source>
</evidence>
<evidence type="ECO:0000313" key="1">
    <source>
        <dbReference type="EMBL" id="PRD12597.1"/>
    </source>
</evidence>
<accession>A0A2S9I464</accession>
<gene>
    <name evidence="1" type="ORF">CQW29_25515</name>
</gene>
<sequence>MPEITTEQTNQLELIQTLNYNNAAVKQAVTFIQNDAFKHRLFIQQYGRLMINGYSESDVVSRAITAVQESTEALAVITTTAAAE</sequence>
<dbReference type="OrthoDB" id="6459928at2"/>
<dbReference type="RefSeq" id="WP_105595562.1">
    <property type="nucleotide sequence ID" value="NZ_PDET01000029.1"/>
</dbReference>
<reference evidence="1 2" key="1">
    <citation type="submission" date="2017-10" db="EMBL/GenBank/DDBJ databases">
        <title>Draft genome of two endophytic bacteria isolated from 'guarana' Paullinia cupana (Mart.) Ducke.</title>
        <authorList>
            <person name="Siqueira K.A."/>
            <person name="Liotti R.G."/>
            <person name="Mendes T.A."/>
            <person name="Soares M.A."/>
        </authorList>
    </citation>
    <scope>NUCLEOTIDE SEQUENCE [LARGE SCALE GENOMIC DNA]</scope>
    <source>
        <strain evidence="1 2">342</strain>
    </source>
</reference>
<dbReference type="Pfam" id="PF10834">
    <property type="entry name" value="DUF2560"/>
    <property type="match status" value="1"/>
</dbReference>
<proteinExistence type="predicted"/>
<organism evidence="1 2">
    <name type="scientific">Pantoea coffeiphila</name>
    <dbReference type="NCBI Taxonomy" id="1465635"/>
    <lineage>
        <taxon>Bacteria</taxon>
        <taxon>Pseudomonadati</taxon>
        <taxon>Pseudomonadota</taxon>
        <taxon>Gammaproteobacteria</taxon>
        <taxon>Enterobacterales</taxon>
        <taxon>Erwiniaceae</taxon>
        <taxon>Pantoea</taxon>
    </lineage>
</organism>
<comment type="caution">
    <text evidence="1">The sequence shown here is derived from an EMBL/GenBank/DDBJ whole genome shotgun (WGS) entry which is preliminary data.</text>
</comment>
<evidence type="ECO:0008006" key="3">
    <source>
        <dbReference type="Google" id="ProtNLM"/>
    </source>
</evidence>
<dbReference type="Proteomes" id="UP000239181">
    <property type="component" value="Unassembled WGS sequence"/>
</dbReference>
<dbReference type="InterPro" id="IPR022544">
    <property type="entry name" value="Phage_P22_Orf80"/>
</dbReference>